<accession>A0A0Q3QKM5</accession>
<comment type="caution">
    <text evidence="4">The sequence shown here is derived from an EMBL/GenBank/DDBJ whole genome shotgun (WGS) entry which is preliminary data.</text>
</comment>
<dbReference type="InterPro" id="IPR020904">
    <property type="entry name" value="Sc_DH/Rdtase_CS"/>
</dbReference>
<gene>
    <name evidence="4" type="ORF">AN957_05585</name>
</gene>
<dbReference type="PRINTS" id="PR00080">
    <property type="entry name" value="SDRFAMILY"/>
</dbReference>
<reference evidence="4 5" key="1">
    <citation type="submission" date="2015-09" db="EMBL/GenBank/DDBJ databases">
        <title>Genome sequencing project for genomic taxonomy and phylogenomics of Bacillus-like bacteria.</title>
        <authorList>
            <person name="Liu B."/>
            <person name="Wang J."/>
            <person name="Zhu Y."/>
            <person name="Liu G."/>
            <person name="Chen Q."/>
            <person name="Chen Z."/>
            <person name="Lan J."/>
            <person name="Che J."/>
            <person name="Ge C."/>
            <person name="Shi H."/>
            <person name="Pan Z."/>
            <person name="Liu X."/>
        </authorList>
    </citation>
    <scope>NUCLEOTIDE SEQUENCE [LARGE SCALE GENOMIC DNA]</scope>
    <source>
        <strain evidence="4 5">FJAT-18043</strain>
    </source>
</reference>
<dbReference type="Gene3D" id="3.40.50.720">
    <property type="entry name" value="NAD(P)-binding Rossmann-like Domain"/>
    <property type="match status" value="1"/>
</dbReference>
<dbReference type="EMBL" id="LJIX01000006">
    <property type="protein sequence ID" value="KQL18136.1"/>
    <property type="molecule type" value="Genomic_DNA"/>
</dbReference>
<dbReference type="Proteomes" id="UP000050996">
    <property type="component" value="Unassembled WGS sequence"/>
</dbReference>
<dbReference type="PATRIC" id="fig|1637975.4.peg.817"/>
<dbReference type="RefSeq" id="WP_053478891.1">
    <property type="nucleotide sequence ID" value="NZ_CP041305.1"/>
</dbReference>
<evidence type="ECO:0000313" key="4">
    <source>
        <dbReference type="EMBL" id="KQL18136.1"/>
    </source>
</evidence>
<evidence type="ECO:0000256" key="2">
    <source>
        <dbReference type="ARBA" id="ARBA00023002"/>
    </source>
</evidence>
<sequence>MKSIIITGAGSGLGKELAIRYSRQGYHLLLIGRTFEKLKEVEEQIQAENGHADSFAVDISSPSEIQAFISQAAKQFTIYGLINNAGIGHFGPFEQMPHAEIEEMLHVNVLGTIYISQAVLPYLVEKNEGLVMNIISTAGLRGKINESGYAASKFAVRGFTESLQIEYGHTGIMIKAVYMGGMDTPFWDHNHFIKDKSRLRSPAEIADKILANIEKDAIIIESEK</sequence>
<organism evidence="4 5">
    <name type="scientific">Cytobacillus solani</name>
    <dbReference type="NCBI Taxonomy" id="1637975"/>
    <lineage>
        <taxon>Bacteria</taxon>
        <taxon>Bacillati</taxon>
        <taxon>Bacillota</taxon>
        <taxon>Bacilli</taxon>
        <taxon>Bacillales</taxon>
        <taxon>Bacillaceae</taxon>
        <taxon>Cytobacillus</taxon>
    </lineage>
</organism>
<proteinExistence type="inferred from homology"/>
<comment type="similarity">
    <text evidence="1 3">Belongs to the short-chain dehydrogenases/reductases (SDR) family.</text>
</comment>
<dbReference type="PRINTS" id="PR00081">
    <property type="entry name" value="GDHRDH"/>
</dbReference>
<dbReference type="InterPro" id="IPR002347">
    <property type="entry name" value="SDR_fam"/>
</dbReference>
<dbReference type="CDD" id="cd05233">
    <property type="entry name" value="SDR_c"/>
    <property type="match status" value="1"/>
</dbReference>
<keyword evidence="5" id="KW-1185">Reference proteome</keyword>
<dbReference type="STRING" id="1637975.AN957_05585"/>
<evidence type="ECO:0000313" key="5">
    <source>
        <dbReference type="Proteomes" id="UP000050996"/>
    </source>
</evidence>
<dbReference type="AlphaFoldDB" id="A0A0Q3QKM5"/>
<keyword evidence="2" id="KW-0560">Oxidoreductase</keyword>
<dbReference type="SUPFAM" id="SSF51735">
    <property type="entry name" value="NAD(P)-binding Rossmann-fold domains"/>
    <property type="match status" value="1"/>
</dbReference>
<dbReference type="Pfam" id="PF00106">
    <property type="entry name" value="adh_short"/>
    <property type="match status" value="1"/>
</dbReference>
<dbReference type="PANTHER" id="PTHR42901:SF1">
    <property type="entry name" value="ALCOHOL DEHYDROGENASE"/>
    <property type="match status" value="1"/>
</dbReference>
<dbReference type="InterPro" id="IPR036291">
    <property type="entry name" value="NAD(P)-bd_dom_sf"/>
</dbReference>
<protein>
    <submittedName>
        <fullName evidence="4">Short-chain dehydrogenase</fullName>
    </submittedName>
</protein>
<evidence type="ECO:0000256" key="1">
    <source>
        <dbReference type="ARBA" id="ARBA00006484"/>
    </source>
</evidence>
<dbReference type="GO" id="GO:0016491">
    <property type="term" value="F:oxidoreductase activity"/>
    <property type="evidence" value="ECO:0007669"/>
    <property type="project" value="UniProtKB-KW"/>
</dbReference>
<dbReference type="PROSITE" id="PS00061">
    <property type="entry name" value="ADH_SHORT"/>
    <property type="match status" value="1"/>
</dbReference>
<name>A0A0Q3QKM5_9BACI</name>
<dbReference type="PANTHER" id="PTHR42901">
    <property type="entry name" value="ALCOHOL DEHYDROGENASE"/>
    <property type="match status" value="1"/>
</dbReference>
<evidence type="ECO:0000256" key="3">
    <source>
        <dbReference type="RuleBase" id="RU000363"/>
    </source>
</evidence>